<dbReference type="PROSITE" id="PS00092">
    <property type="entry name" value="N6_MTASE"/>
    <property type="match status" value="1"/>
</dbReference>
<dbReference type="EC" id="2.1.1.72" evidence="2"/>
<dbReference type="PRINTS" id="PR00506">
    <property type="entry name" value="D21N6MTFRASE"/>
</dbReference>
<evidence type="ECO:0000256" key="5">
    <source>
        <dbReference type="ARBA" id="ARBA00022691"/>
    </source>
</evidence>
<evidence type="ECO:0000256" key="1">
    <source>
        <dbReference type="ARBA" id="ARBA00006594"/>
    </source>
</evidence>
<evidence type="ECO:0000256" key="3">
    <source>
        <dbReference type="ARBA" id="ARBA00022603"/>
    </source>
</evidence>
<evidence type="ECO:0000256" key="7">
    <source>
        <dbReference type="SAM" id="MobiDB-lite"/>
    </source>
</evidence>
<evidence type="ECO:0000259" key="8">
    <source>
        <dbReference type="Pfam" id="PF01555"/>
    </source>
</evidence>
<keyword evidence="4" id="KW-0808">Transferase</keyword>
<reference evidence="10" key="1">
    <citation type="submission" date="2015-11" db="EMBL/GenBank/DDBJ databases">
        <title>Complete genome sequence of a polyethylene glycol-degrading strain Sphingopyxis terrae strain 203-1 (NBRC 15098).</title>
        <authorList>
            <person name="Yoshiyuki O."/>
            <person name="Shouta N."/>
            <person name="Nagata Y."/>
            <person name="Numata M."/>
            <person name="Tsuchikane K."/>
            <person name="Hosoyama A."/>
            <person name="Yamazoe A."/>
            <person name="Tsuda M."/>
            <person name="Fujita N."/>
            <person name="Kawai F."/>
        </authorList>
    </citation>
    <scope>NUCLEOTIDE SEQUENCE [LARGE SCALE GENOMIC DNA]</scope>
    <source>
        <strain evidence="10">203-1</strain>
    </source>
</reference>
<gene>
    <name evidence="9" type="ORF">AOA14_18875</name>
</gene>
<dbReference type="GO" id="GO:0032259">
    <property type="term" value="P:methylation"/>
    <property type="evidence" value="ECO:0007669"/>
    <property type="project" value="UniProtKB-KW"/>
</dbReference>
<comment type="similarity">
    <text evidence="1">Belongs to the N(4)/N(6)-methyltransferase family.</text>
</comment>
<dbReference type="Pfam" id="PF01555">
    <property type="entry name" value="N6_N4_Mtase"/>
    <property type="match status" value="1"/>
</dbReference>
<dbReference type="SUPFAM" id="SSF53335">
    <property type="entry name" value="S-adenosyl-L-methionine-dependent methyltransferases"/>
    <property type="match status" value="2"/>
</dbReference>
<dbReference type="InterPro" id="IPR029063">
    <property type="entry name" value="SAM-dependent_MTases_sf"/>
</dbReference>
<evidence type="ECO:0000256" key="6">
    <source>
        <dbReference type="ARBA" id="ARBA00047942"/>
    </source>
</evidence>
<keyword evidence="5" id="KW-0949">S-adenosyl-L-methionine</keyword>
<keyword evidence="3 9" id="KW-0489">Methyltransferase</keyword>
<sequence>MNRHLNLESDGQNNGSEALGEVFESREERDRYFRNKLKESIEKSGLDSRDDFPKASVNEVVGLSNPPFYTACPNPFLPEFVKIFGNANDTPASSQPYIGDLVADSRHPVYSYHPYHTKVPPAVIKTLIEHYTRPGDLVLDAFSGSGMTGVAARECGRNAIVVDLAPIAGFISAIATQNNPGYEAAELLQNAIESSKSEFGWLYKTRTGHRELEVNYFVWSDLFTCPECVFEFPFFPHGVIHHGNKVETRKSFPCPSCGADLNVRKIERILTSSGKKKSLAWVNAGSGRNRISREPNNYDLDVISRIESLDVSVWVPSDAIDPDGYSAKLAQLGDKGITDVSRFLSKRNTIVFADLWSRIVECDDVAIRNTALSCLTSIFTVISERQGYFGGGGGMSGNLYMPIVRMEKNIYDSLERKVKKLLQAEAAKPISGGACIVGTQSATRLDGIPDASVDYIYTDPPFGANIIYSEMNLILEGWLRVRTSSADEAVIDETKSKLFDDYGRLMRKAFQEYFRVLKPGHWISVEFHNTKASVWNLIQTSLSEAGFVVAQVGKLDKGSTTILADIRPGAVVQDLIISAYKPDRAVEQAITESASKPEGVWQFVDQHLKHIPIVNPNSDGLIFIAERSARILYDRMVAWFIRQSIMVPLSAQEFFEGLSERYAERDEMYFLPGEVQEYERVRAKYVSRPQQELFVSDEKSAIDWLAAFLKKKPSTYREIHPEFVSQLGAGWRKHEEKPELNDLLQDNFLNYQGASGVPSQIHAYLSSNYKELRGLEKDDARLKAKAKDRWYVPDPSKAKDLEQKRERSLLKEFEGYKSAPGRRLKEFRLEVLRAGFKTAWAGKDYKTIIGIAQKIPDEALQEDEKLLLWYDQALTRMEADA</sequence>
<accession>A0A142W548</accession>
<evidence type="ECO:0000313" key="9">
    <source>
        <dbReference type="EMBL" id="AMU96667.1"/>
    </source>
</evidence>
<evidence type="ECO:0000256" key="4">
    <source>
        <dbReference type="ARBA" id="ARBA00022679"/>
    </source>
</evidence>
<dbReference type="STRING" id="1219058.AOA14_18875"/>
<dbReference type="GO" id="GO:0003677">
    <property type="term" value="F:DNA binding"/>
    <property type="evidence" value="ECO:0007669"/>
    <property type="project" value="InterPro"/>
</dbReference>
<dbReference type="GO" id="GO:0009007">
    <property type="term" value="F:site-specific DNA-methyltransferase (adenine-specific) activity"/>
    <property type="evidence" value="ECO:0007669"/>
    <property type="project" value="UniProtKB-EC"/>
</dbReference>
<feature type="domain" description="DNA methylase N-4/N-6" evidence="8">
    <location>
        <begin position="113"/>
        <end position="164"/>
    </location>
</feature>
<evidence type="ECO:0000313" key="10">
    <source>
        <dbReference type="Proteomes" id="UP000076234"/>
    </source>
</evidence>
<protein>
    <recommendedName>
        <fullName evidence="2">site-specific DNA-methyltransferase (adenine-specific)</fullName>
        <ecNumber evidence="2">2.1.1.72</ecNumber>
    </recommendedName>
</protein>
<dbReference type="GO" id="GO:0008170">
    <property type="term" value="F:N-methyltransferase activity"/>
    <property type="evidence" value="ECO:0007669"/>
    <property type="project" value="InterPro"/>
</dbReference>
<dbReference type="InterPro" id="IPR002052">
    <property type="entry name" value="DNA_methylase_N6_adenine_CS"/>
</dbReference>
<dbReference type="Gene3D" id="3.40.50.150">
    <property type="entry name" value="Vaccinia Virus protein VP39"/>
    <property type="match status" value="2"/>
</dbReference>
<dbReference type="REBASE" id="142299">
    <property type="entry name" value="M.Ste15098ORF18875P"/>
</dbReference>
<dbReference type="RefSeq" id="WP_062902918.1">
    <property type="nucleotide sequence ID" value="NZ_CP013342.1"/>
</dbReference>
<dbReference type="AlphaFoldDB" id="A0A142W548"/>
<dbReference type="InterPro" id="IPR002295">
    <property type="entry name" value="N4/N6-MTase_EcoPI_Mod-like"/>
</dbReference>
<organism evidence="9 10">
    <name type="scientific">Sphingopyxis terrae subsp. terrae NBRC 15098</name>
    <dbReference type="NCBI Taxonomy" id="1219058"/>
    <lineage>
        <taxon>Bacteria</taxon>
        <taxon>Pseudomonadati</taxon>
        <taxon>Pseudomonadota</taxon>
        <taxon>Alphaproteobacteria</taxon>
        <taxon>Sphingomonadales</taxon>
        <taxon>Sphingomonadaceae</taxon>
        <taxon>Sphingopyxis</taxon>
    </lineage>
</organism>
<comment type="catalytic activity">
    <reaction evidence="6">
        <text>a 2'-deoxyadenosine in DNA + S-adenosyl-L-methionine = an N(6)-methyl-2'-deoxyadenosine in DNA + S-adenosyl-L-homocysteine + H(+)</text>
        <dbReference type="Rhea" id="RHEA:15197"/>
        <dbReference type="Rhea" id="RHEA-COMP:12418"/>
        <dbReference type="Rhea" id="RHEA-COMP:12419"/>
        <dbReference type="ChEBI" id="CHEBI:15378"/>
        <dbReference type="ChEBI" id="CHEBI:57856"/>
        <dbReference type="ChEBI" id="CHEBI:59789"/>
        <dbReference type="ChEBI" id="CHEBI:90615"/>
        <dbReference type="ChEBI" id="CHEBI:90616"/>
        <dbReference type="EC" id="2.1.1.72"/>
    </reaction>
</comment>
<evidence type="ECO:0000256" key="2">
    <source>
        <dbReference type="ARBA" id="ARBA00011900"/>
    </source>
</evidence>
<dbReference type="Proteomes" id="UP000076234">
    <property type="component" value="Chromosome"/>
</dbReference>
<name>A0A142W548_9SPHN</name>
<dbReference type="InterPro" id="IPR002941">
    <property type="entry name" value="DNA_methylase_N4/N6"/>
</dbReference>
<proteinExistence type="inferred from homology"/>
<feature type="region of interest" description="Disordered" evidence="7">
    <location>
        <begin position="1"/>
        <end position="28"/>
    </location>
</feature>
<dbReference type="EMBL" id="CP013342">
    <property type="protein sequence ID" value="AMU96667.1"/>
    <property type="molecule type" value="Genomic_DNA"/>
</dbReference>
<dbReference type="KEGG" id="ster:AOA14_18875"/>
<reference evidence="9 10" key="2">
    <citation type="journal article" date="2016" name="Genome Announc.">
        <title>Complete Genome Sequence of Sphingopyxis terrae Strain 203-1 (NBRC 111660), a Polyethylene Glycol Degrader.</title>
        <authorList>
            <person name="Ohtsubo Y."/>
            <person name="Nonoyama S."/>
            <person name="Nagata Y."/>
            <person name="Numata M."/>
            <person name="Tsuchikane K."/>
            <person name="Hosoyama A."/>
            <person name="Yamazoe A."/>
            <person name="Tsuda M."/>
            <person name="Fujita N."/>
            <person name="Kawai F."/>
        </authorList>
    </citation>
    <scope>NUCLEOTIDE SEQUENCE [LARGE SCALE GENOMIC DNA]</scope>
    <source>
        <strain evidence="9 10">203-1</strain>
    </source>
</reference>